<keyword evidence="1" id="KW-1133">Transmembrane helix</keyword>
<sequence length="53" mass="5557">MNTLLIVVAIIAVALLLTGGLVQSLNFLLWVGIVLAVIAVIVFLARKLTGGRV</sequence>
<evidence type="ECO:0000256" key="1">
    <source>
        <dbReference type="SAM" id="Phobius"/>
    </source>
</evidence>
<dbReference type="Proteomes" id="UP000231742">
    <property type="component" value="Unassembled WGS sequence"/>
</dbReference>
<gene>
    <name evidence="2" type="ORF">CLV85_1781</name>
</gene>
<protein>
    <submittedName>
        <fullName evidence="2">Uncharacterized protein</fullName>
    </submittedName>
</protein>
<dbReference type="RefSeq" id="WP_147433359.1">
    <property type="nucleotide sequence ID" value="NZ_BMZU01000001.1"/>
</dbReference>
<accession>A0A2M9DA29</accession>
<organism evidence="2 3">
    <name type="scientific">Salinibacterium amurskyense</name>
    <dbReference type="NCBI Taxonomy" id="205941"/>
    <lineage>
        <taxon>Bacteria</taxon>
        <taxon>Bacillati</taxon>
        <taxon>Actinomycetota</taxon>
        <taxon>Actinomycetes</taxon>
        <taxon>Micrococcales</taxon>
        <taxon>Microbacteriaceae</taxon>
        <taxon>Salinibacterium</taxon>
    </lineage>
</organism>
<feature type="transmembrane region" description="Helical" evidence="1">
    <location>
        <begin position="28"/>
        <end position="45"/>
    </location>
</feature>
<keyword evidence="1" id="KW-0812">Transmembrane</keyword>
<keyword evidence="1" id="KW-0472">Membrane</keyword>
<comment type="caution">
    <text evidence="2">The sequence shown here is derived from an EMBL/GenBank/DDBJ whole genome shotgun (WGS) entry which is preliminary data.</text>
</comment>
<dbReference type="EMBL" id="PGFH01000001">
    <property type="protein sequence ID" value="PJJ82579.1"/>
    <property type="molecule type" value="Genomic_DNA"/>
</dbReference>
<evidence type="ECO:0000313" key="2">
    <source>
        <dbReference type="EMBL" id="PJJ82579.1"/>
    </source>
</evidence>
<proteinExistence type="predicted"/>
<dbReference type="AlphaFoldDB" id="A0A2M9DA29"/>
<evidence type="ECO:0000313" key="3">
    <source>
        <dbReference type="Proteomes" id="UP000231742"/>
    </source>
</evidence>
<name>A0A2M9DA29_9MICO</name>
<keyword evidence="3" id="KW-1185">Reference proteome</keyword>
<reference evidence="2 3" key="1">
    <citation type="submission" date="2017-11" db="EMBL/GenBank/DDBJ databases">
        <title>Genomic Encyclopedia of Archaeal and Bacterial Type Strains, Phase II (KMG-II): From Individual Species to Whole Genera.</title>
        <authorList>
            <person name="Goeker M."/>
        </authorList>
    </citation>
    <scope>NUCLEOTIDE SEQUENCE [LARGE SCALE GENOMIC DNA]</scope>
    <source>
        <strain evidence="2 3">DSM 16400</strain>
    </source>
</reference>